<evidence type="ECO:0000313" key="4">
    <source>
        <dbReference type="EMBL" id="CAD7686057.1"/>
    </source>
</evidence>
<keyword evidence="1" id="KW-0689">Ribosomal protein</keyword>
<dbReference type="SUPFAM" id="SSF52313">
    <property type="entry name" value="Ribosomal protein S2"/>
    <property type="match status" value="1"/>
</dbReference>
<dbReference type="EMBL" id="CAJHUB010000761">
    <property type="protein sequence ID" value="CAD7686057.1"/>
    <property type="molecule type" value="Genomic_DNA"/>
</dbReference>
<dbReference type="InterPro" id="IPR032281">
    <property type="entry name" value="Ribosomal_uS2_C"/>
</dbReference>
<organism evidence="4 5">
    <name type="scientific">Nyctereutes procyonoides</name>
    <name type="common">Raccoon dog</name>
    <name type="synonym">Canis procyonoides</name>
    <dbReference type="NCBI Taxonomy" id="34880"/>
    <lineage>
        <taxon>Eukaryota</taxon>
        <taxon>Metazoa</taxon>
        <taxon>Chordata</taxon>
        <taxon>Craniata</taxon>
        <taxon>Vertebrata</taxon>
        <taxon>Euteleostomi</taxon>
        <taxon>Mammalia</taxon>
        <taxon>Eutheria</taxon>
        <taxon>Laurasiatheria</taxon>
        <taxon>Carnivora</taxon>
        <taxon>Caniformia</taxon>
        <taxon>Canidae</taxon>
        <taxon>Nyctereutes</taxon>
    </lineage>
</organism>
<evidence type="ECO:0000256" key="1">
    <source>
        <dbReference type="ARBA" id="ARBA00022980"/>
    </source>
</evidence>
<dbReference type="InterPro" id="IPR005707">
    <property type="entry name" value="Ribosomal_uS2_euk/arc"/>
</dbReference>
<keyword evidence="2" id="KW-0687">Ribonucleoprotein</keyword>
<dbReference type="PROSITE" id="PS00962">
    <property type="entry name" value="RIBOSOMAL_S2_1"/>
    <property type="match status" value="1"/>
</dbReference>
<dbReference type="GO" id="GO:0015935">
    <property type="term" value="C:small ribosomal subunit"/>
    <property type="evidence" value="ECO:0007669"/>
    <property type="project" value="InterPro"/>
</dbReference>
<accession>A0A811ZBF9</accession>
<dbReference type="Proteomes" id="UP000645828">
    <property type="component" value="Unassembled WGS sequence"/>
</dbReference>
<dbReference type="Pfam" id="PF16122">
    <property type="entry name" value="40S_SA_C"/>
    <property type="match status" value="1"/>
</dbReference>
<evidence type="ECO:0000259" key="3">
    <source>
        <dbReference type="Pfam" id="PF16122"/>
    </source>
</evidence>
<dbReference type="InterPro" id="IPR018130">
    <property type="entry name" value="Ribosomal_uS2_CS"/>
</dbReference>
<dbReference type="GO" id="GO:0003735">
    <property type="term" value="F:structural constituent of ribosome"/>
    <property type="evidence" value="ECO:0007669"/>
    <property type="project" value="InterPro"/>
</dbReference>
<protein>
    <submittedName>
        <fullName evidence="4">(raccoon dog) hypothetical protein</fullName>
    </submittedName>
</protein>
<dbReference type="AlphaFoldDB" id="A0A811ZBF9"/>
<feature type="domain" description="Small ribosomal subunit protein uS2 C-terminal" evidence="3">
    <location>
        <begin position="155"/>
        <end position="220"/>
    </location>
</feature>
<keyword evidence="5" id="KW-1185">Reference proteome</keyword>
<proteinExistence type="predicted"/>
<evidence type="ECO:0000256" key="2">
    <source>
        <dbReference type="ARBA" id="ARBA00023274"/>
    </source>
</evidence>
<dbReference type="InterPro" id="IPR023591">
    <property type="entry name" value="Ribosomal_uS2_flav_dom_sf"/>
</dbReference>
<gene>
    <name evidence="4" type="ORF">NYPRO_LOCUS18850</name>
</gene>
<sequence length="227" mass="25354">MSRALDTLQMKEEDVLKFLAAGTHLGGTNIDFQMEQYIYKRKSLHHKSEERGSLGGSAKGTWEKLLLAADAVVAISSAHFTAASRATRIVVSFFPGNFTNQIQAAFWELRLLVVTIPRADHQLLQRHLMGAHSVSLVWWMMAWEVLRMHGTISYPEEIGEEDQATTEMAMTKEEFQGEWTAPAPEFTQLKVADWSEGMQVLSVPIQYIQSATEAWSVAPTAQATVNG</sequence>
<comment type="caution">
    <text evidence="4">The sequence shown here is derived from an EMBL/GenBank/DDBJ whole genome shotgun (WGS) entry which is preliminary data.</text>
</comment>
<evidence type="ECO:0000313" key="5">
    <source>
        <dbReference type="Proteomes" id="UP000645828"/>
    </source>
</evidence>
<reference evidence="4" key="1">
    <citation type="submission" date="2020-12" db="EMBL/GenBank/DDBJ databases">
        <authorList>
            <consortium name="Molecular Ecology Group"/>
        </authorList>
    </citation>
    <scope>NUCLEOTIDE SEQUENCE</scope>
    <source>
        <strain evidence="4">TBG_1078</strain>
    </source>
</reference>
<dbReference type="GO" id="GO:0006412">
    <property type="term" value="P:translation"/>
    <property type="evidence" value="ECO:0007669"/>
    <property type="project" value="InterPro"/>
</dbReference>
<dbReference type="Gene3D" id="3.40.50.10490">
    <property type="entry name" value="Glucose-6-phosphate isomerase like protein, domain 1"/>
    <property type="match status" value="1"/>
</dbReference>
<name>A0A811ZBF9_NYCPR</name>
<dbReference type="PANTHER" id="PTHR11489">
    <property type="entry name" value="40S RIBOSOMAL PROTEIN SA"/>
    <property type="match status" value="1"/>
</dbReference>